<dbReference type="Proteomes" id="UP000619486">
    <property type="component" value="Unassembled WGS sequence"/>
</dbReference>
<evidence type="ECO:0008006" key="4">
    <source>
        <dbReference type="Google" id="ProtNLM"/>
    </source>
</evidence>
<comment type="caution">
    <text evidence="2">The sequence shown here is derived from an EMBL/GenBank/DDBJ whole genome shotgun (WGS) entry which is preliminary data.</text>
</comment>
<sequence>MHHTVKKIASIVGAAAAALGCVIASGPPAAAAGKWCNHSVCIETYDNGTYLGRVEVSVTNTNQPNRISARVWTTNGWSANTKVEDVAKFRTYRDQAYPQRHFPAGTRLCAEGFRGGASVGLPCVTLTAG</sequence>
<evidence type="ECO:0000256" key="1">
    <source>
        <dbReference type="SAM" id="SignalP"/>
    </source>
</evidence>
<proteinExistence type="predicted"/>
<dbReference type="PROSITE" id="PS51257">
    <property type="entry name" value="PROKAR_LIPOPROTEIN"/>
    <property type="match status" value="1"/>
</dbReference>
<accession>A0A918HAF1</accession>
<reference evidence="2" key="2">
    <citation type="submission" date="2020-09" db="EMBL/GenBank/DDBJ databases">
        <authorList>
            <person name="Sun Q."/>
            <person name="Ohkuma M."/>
        </authorList>
    </citation>
    <scope>NUCLEOTIDE SEQUENCE</scope>
    <source>
        <strain evidence="2">JCM 3172</strain>
    </source>
</reference>
<name>A0A918HAF1_9ACTN</name>
<gene>
    <name evidence="2" type="ORF">GCM10014713_44530</name>
</gene>
<evidence type="ECO:0000313" key="2">
    <source>
        <dbReference type="EMBL" id="GGT45810.1"/>
    </source>
</evidence>
<dbReference type="AlphaFoldDB" id="A0A918HAF1"/>
<keyword evidence="3" id="KW-1185">Reference proteome</keyword>
<dbReference type="EMBL" id="BMQQ01000018">
    <property type="protein sequence ID" value="GGT45810.1"/>
    <property type="molecule type" value="Genomic_DNA"/>
</dbReference>
<protein>
    <recommendedName>
        <fullName evidence="4">Secreted protein</fullName>
    </recommendedName>
</protein>
<organism evidence="2 3">
    <name type="scientific">Streptomyces purpureus</name>
    <dbReference type="NCBI Taxonomy" id="1951"/>
    <lineage>
        <taxon>Bacteria</taxon>
        <taxon>Bacillati</taxon>
        <taxon>Actinomycetota</taxon>
        <taxon>Actinomycetes</taxon>
        <taxon>Kitasatosporales</taxon>
        <taxon>Streptomycetaceae</taxon>
        <taxon>Streptomyces</taxon>
    </lineage>
</organism>
<feature type="signal peptide" evidence="1">
    <location>
        <begin position="1"/>
        <end position="31"/>
    </location>
</feature>
<feature type="chain" id="PRO_5036788301" description="Secreted protein" evidence="1">
    <location>
        <begin position="32"/>
        <end position="129"/>
    </location>
</feature>
<keyword evidence="1" id="KW-0732">Signal</keyword>
<reference evidence="2" key="1">
    <citation type="journal article" date="2014" name="Int. J. Syst. Evol. Microbiol.">
        <title>Complete genome sequence of Corynebacterium casei LMG S-19264T (=DSM 44701T), isolated from a smear-ripened cheese.</title>
        <authorList>
            <consortium name="US DOE Joint Genome Institute (JGI-PGF)"/>
            <person name="Walter F."/>
            <person name="Albersmeier A."/>
            <person name="Kalinowski J."/>
            <person name="Ruckert C."/>
        </authorList>
    </citation>
    <scope>NUCLEOTIDE SEQUENCE</scope>
    <source>
        <strain evidence="2">JCM 3172</strain>
    </source>
</reference>
<evidence type="ECO:0000313" key="3">
    <source>
        <dbReference type="Proteomes" id="UP000619486"/>
    </source>
</evidence>